<gene>
    <name evidence="3" type="ORF">LSH36_881g00016</name>
</gene>
<evidence type="ECO:0000259" key="2">
    <source>
        <dbReference type="PROSITE" id="PS51184"/>
    </source>
</evidence>
<organism evidence="3 4">
    <name type="scientific">Paralvinella palmiformis</name>
    <dbReference type="NCBI Taxonomy" id="53620"/>
    <lineage>
        <taxon>Eukaryota</taxon>
        <taxon>Metazoa</taxon>
        <taxon>Spiralia</taxon>
        <taxon>Lophotrochozoa</taxon>
        <taxon>Annelida</taxon>
        <taxon>Polychaeta</taxon>
        <taxon>Sedentaria</taxon>
        <taxon>Canalipalpata</taxon>
        <taxon>Terebellida</taxon>
        <taxon>Terebelliformia</taxon>
        <taxon>Alvinellidae</taxon>
        <taxon>Paralvinella</taxon>
    </lineage>
</organism>
<dbReference type="FunFam" id="2.60.120.650:FF:000081">
    <property type="entry name" value="Predicted protein"/>
    <property type="match status" value="1"/>
</dbReference>
<name>A0AAD9IYR9_9ANNE</name>
<dbReference type="Proteomes" id="UP001208570">
    <property type="component" value="Unassembled WGS sequence"/>
</dbReference>
<dbReference type="SMART" id="SM00558">
    <property type="entry name" value="JmjC"/>
    <property type="match status" value="1"/>
</dbReference>
<dbReference type="SUPFAM" id="SSF51197">
    <property type="entry name" value="Clavaminate synthase-like"/>
    <property type="match status" value="1"/>
</dbReference>
<dbReference type="InterPro" id="IPR050910">
    <property type="entry name" value="JMJD6_ArgDemeth/LysHydrox"/>
</dbReference>
<evidence type="ECO:0000313" key="4">
    <source>
        <dbReference type="Proteomes" id="UP001208570"/>
    </source>
</evidence>
<sequence>MKSTTIRNTQQLLKLNSMMASLLSCYASQPIKISGLLDYLHKHLRVNIIIPAVTFGLVYFLVDPCLYHKITSFPQTDDSLLLYQTSPRSSLLVPYSLNHDTLLKIRSINVRKWQQLHQYEQEYSEMGVDRRNNLSLEEFFDIYDGKWPVLLTDVVDKWPAYNWTGDFLNQHYGQEQVVMKAIDYHLDAAISRVFSDAYQISGDPLDQDGLTNAISLAVPLYRFYQNTENAHPKSWTYVEDELFIPMRPELRKGIGNTEYLQEDFFQLFPEDLRPWNAMLLWGTKYSRSSLHMDPYNWTGTNAVIQGHKWWKLYPPGQDEYLYIMKDRRSGFPLNCYKYNSVVDAFDPDLTKYPRFKKAVSIVFEQLPGEILFIPSGWFHQAYNSEETLAISSQVMNRNNYRVVLEEILKVGDIQRDSLPSDIDLMSPEQQVAMHDIAKLSVHQI</sequence>
<dbReference type="PANTHER" id="PTHR12480">
    <property type="entry name" value="ARGININE DEMETHYLASE AND LYSYL-HYDROXYLASE JMJD"/>
    <property type="match status" value="1"/>
</dbReference>
<dbReference type="InterPro" id="IPR041667">
    <property type="entry name" value="Cupin_8"/>
</dbReference>
<dbReference type="Gene3D" id="2.60.120.650">
    <property type="entry name" value="Cupin"/>
    <property type="match status" value="1"/>
</dbReference>
<keyword evidence="1" id="KW-0812">Transmembrane</keyword>
<dbReference type="PROSITE" id="PS51257">
    <property type="entry name" value="PROKAR_LIPOPROTEIN"/>
    <property type="match status" value="1"/>
</dbReference>
<dbReference type="PANTHER" id="PTHR12480:SF21">
    <property type="entry name" value="JMJC DOMAIN-CONTAINING PROTEIN 8"/>
    <property type="match status" value="1"/>
</dbReference>
<dbReference type="EMBL" id="JAODUP010000881">
    <property type="protein sequence ID" value="KAK2143061.1"/>
    <property type="molecule type" value="Genomic_DNA"/>
</dbReference>
<accession>A0AAD9IYR9</accession>
<evidence type="ECO:0000313" key="3">
    <source>
        <dbReference type="EMBL" id="KAK2143061.1"/>
    </source>
</evidence>
<dbReference type="AlphaFoldDB" id="A0AAD9IYR9"/>
<feature type="transmembrane region" description="Helical" evidence="1">
    <location>
        <begin position="43"/>
        <end position="62"/>
    </location>
</feature>
<keyword evidence="1" id="KW-0472">Membrane</keyword>
<keyword evidence="4" id="KW-1185">Reference proteome</keyword>
<dbReference type="GO" id="GO:0005634">
    <property type="term" value="C:nucleus"/>
    <property type="evidence" value="ECO:0007669"/>
    <property type="project" value="TreeGrafter"/>
</dbReference>
<reference evidence="3" key="1">
    <citation type="journal article" date="2023" name="Mol. Biol. Evol.">
        <title>Third-Generation Sequencing Reveals the Adaptive Role of the Epigenome in Three Deep-Sea Polychaetes.</title>
        <authorList>
            <person name="Perez M."/>
            <person name="Aroh O."/>
            <person name="Sun Y."/>
            <person name="Lan Y."/>
            <person name="Juniper S.K."/>
            <person name="Young C.R."/>
            <person name="Angers B."/>
            <person name="Qian P.Y."/>
        </authorList>
    </citation>
    <scope>NUCLEOTIDE SEQUENCE</scope>
    <source>
        <strain evidence="3">P08H-3</strain>
    </source>
</reference>
<proteinExistence type="predicted"/>
<dbReference type="InterPro" id="IPR003347">
    <property type="entry name" value="JmjC_dom"/>
</dbReference>
<feature type="domain" description="JmjC" evidence="2">
    <location>
        <begin position="233"/>
        <end position="411"/>
    </location>
</feature>
<dbReference type="GO" id="GO:0000987">
    <property type="term" value="F:cis-regulatory region sequence-specific DNA binding"/>
    <property type="evidence" value="ECO:0007669"/>
    <property type="project" value="TreeGrafter"/>
</dbReference>
<comment type="caution">
    <text evidence="3">The sequence shown here is derived from an EMBL/GenBank/DDBJ whole genome shotgun (WGS) entry which is preliminary data.</text>
</comment>
<dbReference type="Pfam" id="PF13621">
    <property type="entry name" value="Cupin_8"/>
    <property type="match status" value="1"/>
</dbReference>
<dbReference type="PROSITE" id="PS51184">
    <property type="entry name" value="JMJC"/>
    <property type="match status" value="1"/>
</dbReference>
<evidence type="ECO:0000256" key="1">
    <source>
        <dbReference type="SAM" id="Phobius"/>
    </source>
</evidence>
<keyword evidence="1" id="KW-1133">Transmembrane helix</keyword>
<protein>
    <recommendedName>
        <fullName evidence="2">JmjC domain-containing protein</fullName>
    </recommendedName>
</protein>